<evidence type="ECO:0000256" key="8">
    <source>
        <dbReference type="ARBA" id="ARBA00023158"/>
    </source>
</evidence>
<keyword evidence="10" id="KW-0469">Meiosis</keyword>
<dbReference type="GO" id="GO:0043565">
    <property type="term" value="F:sequence-specific DNA binding"/>
    <property type="evidence" value="ECO:0007669"/>
    <property type="project" value="TreeGrafter"/>
</dbReference>
<feature type="region of interest" description="Disordered" evidence="11">
    <location>
        <begin position="373"/>
        <end position="477"/>
    </location>
</feature>
<keyword evidence="14" id="KW-1185">Reference proteome</keyword>
<evidence type="ECO:0000256" key="7">
    <source>
        <dbReference type="ARBA" id="ARBA00023125"/>
    </source>
</evidence>
<dbReference type="Gene3D" id="1.10.30.10">
    <property type="entry name" value="High mobility group box domain"/>
    <property type="match status" value="1"/>
</dbReference>
<feature type="compositionally biased region" description="Low complexity" evidence="11">
    <location>
        <begin position="418"/>
        <end position="431"/>
    </location>
</feature>
<evidence type="ECO:0000256" key="4">
    <source>
        <dbReference type="ARBA" id="ARBA00022473"/>
    </source>
</evidence>
<dbReference type="InterPro" id="IPR036910">
    <property type="entry name" value="HMG_box_dom_sf"/>
</dbReference>
<dbReference type="GO" id="GO:0030154">
    <property type="term" value="P:cell differentiation"/>
    <property type="evidence" value="ECO:0007669"/>
    <property type="project" value="UniProtKB-KW"/>
</dbReference>
<evidence type="ECO:0000313" key="13">
    <source>
        <dbReference type="EnsemblMetazoa" id="AMEC014643-PA"/>
    </source>
</evidence>
<keyword evidence="7" id="KW-0238">DNA-binding</keyword>
<dbReference type="InterPro" id="IPR024970">
    <property type="entry name" value="Maelstrom"/>
</dbReference>
<keyword evidence="9" id="KW-0539">Nucleus</keyword>
<dbReference type="FunFam" id="1.10.30.10:FF:000093">
    <property type="entry name" value="AGAP002022-PA"/>
    <property type="match status" value="1"/>
</dbReference>
<dbReference type="GO" id="GO:0034587">
    <property type="term" value="P:piRNA processing"/>
    <property type="evidence" value="ECO:0007669"/>
    <property type="project" value="TreeGrafter"/>
</dbReference>
<dbReference type="VEuPathDB" id="VectorBase:AMEC014643"/>
<evidence type="ECO:0000313" key="14">
    <source>
        <dbReference type="Proteomes" id="UP000075902"/>
    </source>
</evidence>
<evidence type="ECO:0000259" key="12">
    <source>
        <dbReference type="Pfam" id="PF13017"/>
    </source>
</evidence>
<dbReference type="CDD" id="cd21992">
    <property type="entry name" value="HMG-box_MAEL"/>
    <property type="match status" value="1"/>
</dbReference>
<name>A0A182U671_9DIPT</name>
<dbReference type="GO" id="GO:0005634">
    <property type="term" value="C:nucleus"/>
    <property type="evidence" value="ECO:0007669"/>
    <property type="project" value="UniProtKB-SubCell"/>
</dbReference>
<evidence type="ECO:0000256" key="9">
    <source>
        <dbReference type="ARBA" id="ARBA00023242"/>
    </source>
</evidence>
<reference evidence="13" key="2">
    <citation type="submission" date="2020-05" db="UniProtKB">
        <authorList>
            <consortium name="EnsemblMetazoa"/>
        </authorList>
    </citation>
    <scope>IDENTIFICATION</scope>
    <source>
        <strain evidence="13">CM1001059</strain>
    </source>
</reference>
<dbReference type="AlphaFoldDB" id="A0A182U671"/>
<feature type="compositionally biased region" description="Basic and acidic residues" evidence="11">
    <location>
        <begin position="432"/>
        <end position="443"/>
    </location>
</feature>
<dbReference type="GO" id="GO:0043186">
    <property type="term" value="C:P granule"/>
    <property type="evidence" value="ECO:0007669"/>
    <property type="project" value="TreeGrafter"/>
</dbReference>
<evidence type="ECO:0000256" key="11">
    <source>
        <dbReference type="SAM" id="MobiDB-lite"/>
    </source>
</evidence>
<feature type="compositionally biased region" description="Low complexity" evidence="11">
    <location>
        <begin position="394"/>
        <end position="405"/>
    </location>
</feature>
<dbReference type="GO" id="GO:0007283">
    <property type="term" value="P:spermatogenesis"/>
    <property type="evidence" value="ECO:0007669"/>
    <property type="project" value="TreeGrafter"/>
</dbReference>
<keyword evidence="4" id="KW-0217">Developmental protein</keyword>
<dbReference type="PANTHER" id="PTHR21358">
    <property type="entry name" value="PROTEIN MAELSTROM HOMOLOG"/>
    <property type="match status" value="1"/>
</dbReference>
<keyword evidence="8" id="KW-0943">RNA-mediated gene silencing</keyword>
<dbReference type="EnsemblMetazoa" id="AMEC014643-RA">
    <property type="protein sequence ID" value="AMEC014643-PA"/>
    <property type="gene ID" value="AMEC014643"/>
</dbReference>
<comment type="subcellular location">
    <subcellularLocation>
        <location evidence="2">Cytoplasm</location>
    </subcellularLocation>
    <subcellularLocation>
        <location evidence="1">Nucleus</location>
    </subcellularLocation>
</comment>
<evidence type="ECO:0000256" key="3">
    <source>
        <dbReference type="ARBA" id="ARBA00007057"/>
    </source>
</evidence>
<comment type="similarity">
    <text evidence="3">Belongs to the maelstrom family.</text>
</comment>
<dbReference type="GO" id="GO:0007140">
    <property type="term" value="P:male meiotic nuclear division"/>
    <property type="evidence" value="ECO:0007669"/>
    <property type="project" value="TreeGrafter"/>
</dbReference>
<feature type="compositionally biased region" description="Low complexity" evidence="11">
    <location>
        <begin position="445"/>
        <end position="474"/>
    </location>
</feature>
<evidence type="ECO:0000256" key="10">
    <source>
        <dbReference type="ARBA" id="ARBA00023254"/>
    </source>
</evidence>
<dbReference type="PANTHER" id="PTHR21358:SF4">
    <property type="entry name" value="PROTEIN MAELSTROM HOMOLOG"/>
    <property type="match status" value="1"/>
</dbReference>
<dbReference type="GO" id="GO:0060964">
    <property type="term" value="P:regulation of miRNA-mediated gene silencing"/>
    <property type="evidence" value="ECO:0007669"/>
    <property type="project" value="InterPro"/>
</dbReference>
<dbReference type="InterPro" id="IPR039259">
    <property type="entry name" value="Protein_maelstrom"/>
</dbReference>
<proteinExistence type="inferred from homology"/>
<keyword evidence="6" id="KW-0221">Differentiation</keyword>
<evidence type="ECO:0000256" key="2">
    <source>
        <dbReference type="ARBA" id="ARBA00004496"/>
    </source>
</evidence>
<protein>
    <recommendedName>
        <fullName evidence="12">Maelstrom domain-containing protein</fullName>
    </recommendedName>
</protein>
<accession>A0A182U671</accession>
<organism evidence="13 14">
    <name type="scientific">Anopheles melas</name>
    <dbReference type="NCBI Taxonomy" id="34690"/>
    <lineage>
        <taxon>Eukaryota</taxon>
        <taxon>Metazoa</taxon>
        <taxon>Ecdysozoa</taxon>
        <taxon>Arthropoda</taxon>
        <taxon>Hexapoda</taxon>
        <taxon>Insecta</taxon>
        <taxon>Pterygota</taxon>
        <taxon>Neoptera</taxon>
        <taxon>Endopterygota</taxon>
        <taxon>Diptera</taxon>
        <taxon>Nematocera</taxon>
        <taxon>Culicoidea</taxon>
        <taxon>Culicidae</taxon>
        <taxon>Anophelinae</taxon>
        <taxon>Anopheles</taxon>
    </lineage>
</organism>
<evidence type="ECO:0000256" key="6">
    <source>
        <dbReference type="ARBA" id="ARBA00022782"/>
    </source>
</evidence>
<dbReference type="Proteomes" id="UP000075902">
    <property type="component" value="Unassembled WGS sequence"/>
</dbReference>
<sequence length="747" mass="82217">MPKKNGFFYFMLDYKKREEAKGRKFSGLDQVAPIAGEVWKKMNAQQREPYNVQAKQDVLNTSGGKGKISNIGIPISEITQEKRDRESKAERLKTLVSTLVMNAASKNVLEKQEFYFISMAYFCRTNAGVHLPAELAVVRYSLEGGVKDKLHMFINPGRLPIGMAYDAQRHAEEDHQLPLPPNAMGVSDYGDVAMRLFSFLLQNDDMPLLFTDETDVPRVESMLEHILSDHLSEIELRICPLAELFFRLKQNVELYMMDQTTFPSVYIAQQIITKDVYDYTKGISCEYHEEKDNVLYCPLSRCIRWAYIISDNCCQDMGIEPIPGKHVPLNANTNPTACTYDLSSYVSAHDDRDSFVSGSNVSRFTNPLTGDSYASSQLPASAGRGAKRFGPGGSSRANSSSSAVRSHFESVEESINTSSSLESSSLESSSQSDDKTELHESLKRSAAWESSSSMAGGSAWGPATKSPASSSFRGAGRGRGQLLEEFPPLAGVGGRGRARRFLSTTGRIGRGPTTVVVEVAVVGCLLTPPGRAAAMREITVVVPLAGVMPWPLRLNRFSTSFVVALNVSIIALRVRSISSGMSSIVRPFVSIGGSAVTITCPGFITLFLVSRNVWYELYTTGSIGSWARTATWNAPFLNGWISLVMRRVPSGNTHSLVRFSISILVDSFIAVWARCACRRSIKISPDSQAASPNGQAKNSSRLAITVHLSIRCQKSNIPFGGRERTKLRATLHTRYTPNTHTLTQNIE</sequence>
<dbReference type="GO" id="GO:0045892">
    <property type="term" value="P:negative regulation of DNA-templated transcription"/>
    <property type="evidence" value="ECO:0007669"/>
    <property type="project" value="TreeGrafter"/>
</dbReference>
<reference evidence="14" key="1">
    <citation type="submission" date="2014-01" db="EMBL/GenBank/DDBJ databases">
        <title>The Genome Sequence of Anopheles melas CM1001059_A (V2).</title>
        <authorList>
            <consortium name="The Broad Institute Genomics Platform"/>
            <person name="Neafsey D.E."/>
            <person name="Besansky N."/>
            <person name="Howell P."/>
            <person name="Walton C."/>
            <person name="Young S.K."/>
            <person name="Zeng Q."/>
            <person name="Gargeya S."/>
            <person name="Fitzgerald M."/>
            <person name="Haas B."/>
            <person name="Abouelleil A."/>
            <person name="Allen A.W."/>
            <person name="Alvarado L."/>
            <person name="Arachchi H.M."/>
            <person name="Berlin A.M."/>
            <person name="Chapman S.B."/>
            <person name="Gainer-Dewar J."/>
            <person name="Goldberg J."/>
            <person name="Griggs A."/>
            <person name="Gujja S."/>
            <person name="Hansen M."/>
            <person name="Howarth C."/>
            <person name="Imamovic A."/>
            <person name="Ireland A."/>
            <person name="Larimer J."/>
            <person name="McCowan C."/>
            <person name="Murphy C."/>
            <person name="Pearson M."/>
            <person name="Poon T.W."/>
            <person name="Priest M."/>
            <person name="Roberts A."/>
            <person name="Saif S."/>
            <person name="Shea T."/>
            <person name="Sisk P."/>
            <person name="Sykes S."/>
            <person name="Wortman J."/>
            <person name="Nusbaum C."/>
            <person name="Birren B."/>
        </authorList>
    </citation>
    <scope>NUCLEOTIDE SEQUENCE [LARGE SCALE GENOMIC DNA]</scope>
    <source>
        <strain evidence="14">CM1001059</strain>
    </source>
</reference>
<keyword evidence="5" id="KW-0963">Cytoplasm</keyword>
<dbReference type="Pfam" id="PF13017">
    <property type="entry name" value="Maelstrom"/>
    <property type="match status" value="1"/>
</dbReference>
<evidence type="ECO:0000256" key="5">
    <source>
        <dbReference type="ARBA" id="ARBA00022490"/>
    </source>
</evidence>
<feature type="domain" description="Maelstrom" evidence="12">
    <location>
        <begin position="126"/>
        <end position="332"/>
    </location>
</feature>
<evidence type="ECO:0000256" key="1">
    <source>
        <dbReference type="ARBA" id="ARBA00004123"/>
    </source>
</evidence>
<dbReference type="SUPFAM" id="SSF47095">
    <property type="entry name" value="HMG-box"/>
    <property type="match status" value="1"/>
</dbReference>